<evidence type="ECO:0000256" key="4">
    <source>
        <dbReference type="ARBA" id="ARBA00023163"/>
    </source>
</evidence>
<feature type="domain" description="RNA polymerase sigma factor 70 region 4 type 2" evidence="7">
    <location>
        <begin position="154"/>
        <end position="204"/>
    </location>
</feature>
<dbReference type="InterPro" id="IPR013249">
    <property type="entry name" value="RNA_pol_sigma70_r4_t2"/>
</dbReference>
<dbReference type="Pfam" id="PF08281">
    <property type="entry name" value="Sigma70_r4_2"/>
    <property type="match status" value="1"/>
</dbReference>
<dbReference type="GO" id="GO:0006352">
    <property type="term" value="P:DNA-templated transcription initiation"/>
    <property type="evidence" value="ECO:0007669"/>
    <property type="project" value="InterPro"/>
</dbReference>
<dbReference type="SUPFAM" id="SSF88946">
    <property type="entry name" value="Sigma2 domain of RNA polymerase sigma factors"/>
    <property type="match status" value="1"/>
</dbReference>
<dbReference type="NCBIfam" id="TIGR02985">
    <property type="entry name" value="Sig70_bacteroi1"/>
    <property type="match status" value="1"/>
</dbReference>
<dbReference type="InterPro" id="IPR007627">
    <property type="entry name" value="RNA_pol_sigma70_r2"/>
</dbReference>
<keyword evidence="4" id="KW-0804">Transcription</keyword>
<name>A0A4R4KJ70_9BACT</name>
<dbReference type="Gene3D" id="1.10.10.10">
    <property type="entry name" value="Winged helix-like DNA-binding domain superfamily/Winged helix DNA-binding domain"/>
    <property type="match status" value="1"/>
</dbReference>
<organism evidence="8 9">
    <name type="scientific">Arundinibacter roseus</name>
    <dbReference type="NCBI Taxonomy" id="2070510"/>
    <lineage>
        <taxon>Bacteria</taxon>
        <taxon>Pseudomonadati</taxon>
        <taxon>Bacteroidota</taxon>
        <taxon>Cytophagia</taxon>
        <taxon>Cytophagales</taxon>
        <taxon>Spirosomataceae</taxon>
        <taxon>Arundinibacter</taxon>
    </lineage>
</organism>
<dbReference type="Pfam" id="PF04542">
    <property type="entry name" value="Sigma70_r2"/>
    <property type="match status" value="1"/>
</dbReference>
<dbReference type="RefSeq" id="WP_132114448.1">
    <property type="nucleotide sequence ID" value="NZ_SMJU01000002.1"/>
</dbReference>
<reference evidence="8 9" key="1">
    <citation type="submission" date="2019-02" db="EMBL/GenBank/DDBJ databases">
        <title>Arundinibacter roseus gen. nov., sp. nov., a new member of the family Cytophagaceae.</title>
        <authorList>
            <person name="Szuroczki S."/>
            <person name="Khayer B."/>
            <person name="Sproer C."/>
            <person name="Toumi M."/>
            <person name="Szabo A."/>
            <person name="Felfoldi T."/>
            <person name="Schumann P."/>
            <person name="Toth E."/>
        </authorList>
    </citation>
    <scope>NUCLEOTIDE SEQUENCE [LARGE SCALE GENOMIC DNA]</scope>
    <source>
        <strain evidence="8 9">DMA-k-7a</strain>
    </source>
</reference>
<dbReference type="OrthoDB" id="1524077at2"/>
<dbReference type="InterPro" id="IPR036388">
    <property type="entry name" value="WH-like_DNA-bd_sf"/>
</dbReference>
<comment type="similarity">
    <text evidence="1">Belongs to the sigma-70 factor family. ECF subfamily.</text>
</comment>
<dbReference type="NCBIfam" id="TIGR02937">
    <property type="entry name" value="sigma70-ECF"/>
    <property type="match status" value="1"/>
</dbReference>
<dbReference type="SUPFAM" id="SSF88659">
    <property type="entry name" value="Sigma3 and sigma4 domains of RNA polymerase sigma factors"/>
    <property type="match status" value="1"/>
</dbReference>
<keyword evidence="2" id="KW-0805">Transcription regulation</keyword>
<gene>
    <name evidence="8" type="ORF">EZE20_03220</name>
</gene>
<evidence type="ECO:0000256" key="2">
    <source>
        <dbReference type="ARBA" id="ARBA00023015"/>
    </source>
</evidence>
<dbReference type="InterPro" id="IPR039425">
    <property type="entry name" value="RNA_pol_sigma-70-like"/>
</dbReference>
<evidence type="ECO:0000313" key="9">
    <source>
        <dbReference type="Proteomes" id="UP000295706"/>
    </source>
</evidence>
<keyword evidence="9" id="KW-1185">Reference proteome</keyword>
<evidence type="ECO:0000256" key="3">
    <source>
        <dbReference type="ARBA" id="ARBA00023082"/>
    </source>
</evidence>
<proteinExistence type="inferred from homology"/>
<comment type="caution">
    <text evidence="8">The sequence shown here is derived from an EMBL/GenBank/DDBJ whole genome shotgun (WGS) entry which is preliminary data.</text>
</comment>
<accession>A0A4R4KJ70</accession>
<evidence type="ECO:0000256" key="5">
    <source>
        <dbReference type="SAM" id="MobiDB-lite"/>
    </source>
</evidence>
<evidence type="ECO:0000313" key="8">
    <source>
        <dbReference type="EMBL" id="TDB67953.1"/>
    </source>
</evidence>
<dbReference type="InterPro" id="IPR014284">
    <property type="entry name" value="RNA_pol_sigma-70_dom"/>
</dbReference>
<dbReference type="PANTHER" id="PTHR43133">
    <property type="entry name" value="RNA POLYMERASE ECF-TYPE SIGMA FACTO"/>
    <property type="match status" value="1"/>
</dbReference>
<dbReference type="PANTHER" id="PTHR43133:SF46">
    <property type="entry name" value="RNA POLYMERASE SIGMA-70 FACTOR ECF SUBFAMILY"/>
    <property type="match status" value="1"/>
</dbReference>
<keyword evidence="3" id="KW-0731">Sigma factor</keyword>
<sequence length="224" mass="26328">MSQITPLDPWQSQEESDKGPRKDFSQEENLNAYQADTTELLIRKTFETNPQKGCELLFRRYYRAMCTHAVRFVYSKEIAEDIVGEIFYSFWNTKAYESVTTSYRAYLFRSVRNRSYNYLSNDLRKSDSLLTVQPHQLAQVETPEQLMQIEELLEKVNALISTLTPQCRKVFLMNRFEGRAPKDIATELNLSNRTIETHIYKALSILKSGLKDQWLWLTILSFCH</sequence>
<dbReference type="Gene3D" id="1.10.1740.10">
    <property type="match status" value="1"/>
</dbReference>
<dbReference type="AlphaFoldDB" id="A0A4R4KJ70"/>
<evidence type="ECO:0000259" key="6">
    <source>
        <dbReference type="Pfam" id="PF04542"/>
    </source>
</evidence>
<feature type="region of interest" description="Disordered" evidence="5">
    <location>
        <begin position="1"/>
        <end position="25"/>
    </location>
</feature>
<protein>
    <submittedName>
        <fullName evidence="8">RNA polymerase sigma-70 factor</fullName>
    </submittedName>
</protein>
<dbReference type="Proteomes" id="UP000295706">
    <property type="component" value="Unassembled WGS sequence"/>
</dbReference>
<feature type="compositionally biased region" description="Polar residues" evidence="5">
    <location>
        <begin position="1"/>
        <end position="13"/>
    </location>
</feature>
<dbReference type="EMBL" id="SMJU01000002">
    <property type="protein sequence ID" value="TDB67953.1"/>
    <property type="molecule type" value="Genomic_DNA"/>
</dbReference>
<dbReference type="GO" id="GO:0003677">
    <property type="term" value="F:DNA binding"/>
    <property type="evidence" value="ECO:0007669"/>
    <property type="project" value="InterPro"/>
</dbReference>
<evidence type="ECO:0000259" key="7">
    <source>
        <dbReference type="Pfam" id="PF08281"/>
    </source>
</evidence>
<dbReference type="InterPro" id="IPR013324">
    <property type="entry name" value="RNA_pol_sigma_r3/r4-like"/>
</dbReference>
<dbReference type="InterPro" id="IPR013325">
    <property type="entry name" value="RNA_pol_sigma_r2"/>
</dbReference>
<feature type="compositionally biased region" description="Basic and acidic residues" evidence="5">
    <location>
        <begin position="15"/>
        <end position="25"/>
    </location>
</feature>
<dbReference type="GO" id="GO:0016987">
    <property type="term" value="F:sigma factor activity"/>
    <property type="evidence" value="ECO:0007669"/>
    <property type="project" value="UniProtKB-KW"/>
</dbReference>
<feature type="domain" description="RNA polymerase sigma-70 region 2" evidence="6">
    <location>
        <begin position="57"/>
        <end position="120"/>
    </location>
</feature>
<dbReference type="InterPro" id="IPR014327">
    <property type="entry name" value="RNA_pol_sigma70_bacteroid"/>
</dbReference>
<evidence type="ECO:0000256" key="1">
    <source>
        <dbReference type="ARBA" id="ARBA00010641"/>
    </source>
</evidence>